<reference evidence="2" key="1">
    <citation type="submission" date="2022-06" db="EMBL/GenBank/DDBJ databases">
        <title>Complete genome sequences of two strains of the flax pathogen Septoria linicola.</title>
        <authorList>
            <person name="Lapalu N."/>
            <person name="Simon A."/>
            <person name="Demenou B."/>
            <person name="Paumier D."/>
            <person name="Guillot M.-P."/>
            <person name="Gout L."/>
            <person name="Valade R."/>
        </authorList>
    </citation>
    <scope>NUCLEOTIDE SEQUENCE</scope>
    <source>
        <strain evidence="2">SE15195</strain>
    </source>
</reference>
<accession>A0A9Q9AHW2</accession>
<dbReference type="AlphaFoldDB" id="A0A9Q9AHW2"/>
<proteinExistence type="predicted"/>
<dbReference type="Proteomes" id="UP001056384">
    <property type="component" value="Chromosome 2"/>
</dbReference>
<evidence type="ECO:0000313" key="3">
    <source>
        <dbReference type="Proteomes" id="UP001056384"/>
    </source>
</evidence>
<evidence type="ECO:0000313" key="2">
    <source>
        <dbReference type="EMBL" id="USW49537.1"/>
    </source>
</evidence>
<keyword evidence="3" id="KW-1185">Reference proteome</keyword>
<evidence type="ECO:0000256" key="1">
    <source>
        <dbReference type="SAM" id="MobiDB-lite"/>
    </source>
</evidence>
<name>A0A9Q9AHW2_9PEZI</name>
<dbReference type="EMBL" id="CP099419">
    <property type="protein sequence ID" value="USW49537.1"/>
    <property type="molecule type" value="Genomic_DNA"/>
</dbReference>
<organism evidence="2 3">
    <name type="scientific">Septoria linicola</name>
    <dbReference type="NCBI Taxonomy" id="215465"/>
    <lineage>
        <taxon>Eukaryota</taxon>
        <taxon>Fungi</taxon>
        <taxon>Dikarya</taxon>
        <taxon>Ascomycota</taxon>
        <taxon>Pezizomycotina</taxon>
        <taxon>Dothideomycetes</taxon>
        <taxon>Dothideomycetidae</taxon>
        <taxon>Mycosphaerellales</taxon>
        <taxon>Mycosphaerellaceae</taxon>
        <taxon>Septoria</taxon>
    </lineage>
</organism>
<protein>
    <submittedName>
        <fullName evidence="2">Uncharacterized protein</fullName>
    </submittedName>
</protein>
<gene>
    <name evidence="2" type="ORF">Slin15195_G028560</name>
</gene>
<feature type="region of interest" description="Disordered" evidence="1">
    <location>
        <begin position="16"/>
        <end position="41"/>
    </location>
</feature>
<sequence>MKVTYDDCVNFSSKTFGSEEGHGAKTHQAKNRRLSKKNGPHAKRVEMITKKLSGQGEESVFVTMGKKGKADLVKRLSAWKVGVKEATDACSNDILRDLDVRFQEAGEEEEEIEQDPHVVETIRKAAHDALNTVNGELAGYIEECEAFERGT</sequence>
<feature type="compositionally biased region" description="Basic residues" evidence="1">
    <location>
        <begin position="24"/>
        <end position="41"/>
    </location>
</feature>